<feature type="transmembrane region" description="Helical" evidence="9">
    <location>
        <begin position="12"/>
        <end position="34"/>
    </location>
</feature>
<keyword evidence="12" id="KW-1185">Reference proteome</keyword>
<evidence type="ECO:0000256" key="1">
    <source>
        <dbReference type="ARBA" id="ARBA00004651"/>
    </source>
</evidence>
<feature type="domain" description="Histidine kinase/HSP90-like ATPase" evidence="10">
    <location>
        <begin position="579"/>
        <end position="671"/>
    </location>
</feature>
<dbReference type="InterPro" id="IPR003594">
    <property type="entry name" value="HATPase_dom"/>
</dbReference>
<evidence type="ECO:0000256" key="9">
    <source>
        <dbReference type="SAM" id="Phobius"/>
    </source>
</evidence>
<keyword evidence="4 9" id="KW-0812">Transmembrane</keyword>
<evidence type="ECO:0000313" key="12">
    <source>
        <dbReference type="Proteomes" id="UP001500879"/>
    </source>
</evidence>
<feature type="transmembrane region" description="Helical" evidence="9">
    <location>
        <begin position="108"/>
        <end position="130"/>
    </location>
</feature>
<name>A0ABN0YXM7_9ACTN</name>
<evidence type="ECO:0000256" key="3">
    <source>
        <dbReference type="ARBA" id="ARBA00022679"/>
    </source>
</evidence>
<dbReference type="InterPro" id="IPR011712">
    <property type="entry name" value="Sig_transdc_His_kin_sub3_dim/P"/>
</dbReference>
<accession>A0ABN0YXM7</accession>
<dbReference type="Pfam" id="PF02518">
    <property type="entry name" value="HATPase_c"/>
    <property type="match status" value="1"/>
</dbReference>
<evidence type="ECO:0000259" key="10">
    <source>
        <dbReference type="SMART" id="SM00387"/>
    </source>
</evidence>
<dbReference type="SUPFAM" id="SSF55781">
    <property type="entry name" value="GAF domain-like"/>
    <property type="match status" value="1"/>
</dbReference>
<keyword evidence="7" id="KW-0902">Two-component regulatory system</keyword>
<dbReference type="InterPro" id="IPR029016">
    <property type="entry name" value="GAF-like_dom_sf"/>
</dbReference>
<dbReference type="SMART" id="SM00387">
    <property type="entry name" value="HATPase_c"/>
    <property type="match status" value="1"/>
</dbReference>
<dbReference type="Gene3D" id="3.30.450.40">
    <property type="match status" value="1"/>
</dbReference>
<proteinExistence type="predicted"/>
<feature type="transmembrane region" description="Helical" evidence="9">
    <location>
        <begin position="278"/>
        <end position="301"/>
    </location>
</feature>
<comment type="caution">
    <text evidence="11">The sequence shown here is derived from an EMBL/GenBank/DDBJ whole genome shotgun (WGS) entry which is preliminary data.</text>
</comment>
<dbReference type="RefSeq" id="WP_344027198.1">
    <property type="nucleotide sequence ID" value="NZ_BAAABX010000048.1"/>
</dbReference>
<dbReference type="PANTHER" id="PTHR24421:SF37">
    <property type="entry name" value="SENSOR HISTIDINE KINASE NARS"/>
    <property type="match status" value="1"/>
</dbReference>
<protein>
    <recommendedName>
        <fullName evidence="10">Histidine kinase/HSP90-like ATPase domain-containing protein</fullName>
    </recommendedName>
</protein>
<feature type="transmembrane region" description="Helical" evidence="9">
    <location>
        <begin position="313"/>
        <end position="331"/>
    </location>
</feature>
<keyword evidence="5" id="KW-0418">Kinase</keyword>
<organism evidence="11 12">
    <name type="scientific">Streptomyces luteireticuli</name>
    <dbReference type="NCBI Taxonomy" id="173858"/>
    <lineage>
        <taxon>Bacteria</taxon>
        <taxon>Bacillati</taxon>
        <taxon>Actinomycetota</taxon>
        <taxon>Actinomycetes</taxon>
        <taxon>Kitasatosporales</taxon>
        <taxon>Streptomycetaceae</taxon>
        <taxon>Streptomyces</taxon>
    </lineage>
</organism>
<keyword evidence="2" id="KW-1003">Cell membrane</keyword>
<dbReference type="Gene3D" id="3.30.565.10">
    <property type="entry name" value="Histidine kinase-like ATPase, C-terminal domain"/>
    <property type="match status" value="1"/>
</dbReference>
<keyword evidence="3" id="KW-0808">Transferase</keyword>
<sequence length="676" mass="71606">MTEERTVRGRRIRPAFAAYGLTLVSAVVWGLLALTHLDDARLAPYIVDRGALVLAAVGLVLLGAFMTVHRPHSVPGPLLIAAGAGHVASEAALLGAAATHAGRAVTDVLYAAALCSFALAVFAFYALPLYLPSGELPRHRVWRPYLALVAAWSLVHAFTDPGGFPSRTYTLPRPSDHGTWARLRATLEADVPLVPMMTGILLIGLTVMTVRWWRAPDRRQIVPLLPYVLWLVFVYVAYLYPLGESLWYVAYAAAVVWPFCAVYGIGRDRSGRLDRATRKALVSLVLATTLIALYTVVAALVLKALPAPPGRGALVAGAVGLALGALAYPCARGAARIVDHVYYGDRARPYHVVRELAERLSRAAAPGAAPQLLCDTVTQALRLPGATVTVNTRGGPRVLAAVGERRPEAGFPLTYEGGVIGSLDVTLRPGTQTLDRQDQEVLQFLADQASPALASLQFYEDLRAAREREIVAREEARRTLRRDLHDGLGPALSGARLQIDAARYAVPDDSAAAPPLDAASAGIGEAIAELRRISAGLTPAALDRSGLGGALRQLVDRLAEPPHITVDFTPDPLPRLPAAVEVAVYLIGGEALNNAVRHSGANRAGLTVRVVPDSVTVEVSDNGRGLTGRSTGAGLGLRSMEERAAELGGRCTVAGGEDGGVVVRAWFPPVAGPFPG</sequence>
<dbReference type="InterPro" id="IPR036890">
    <property type="entry name" value="HATPase_C_sf"/>
</dbReference>
<feature type="transmembrane region" description="Helical" evidence="9">
    <location>
        <begin position="46"/>
        <end position="66"/>
    </location>
</feature>
<dbReference type="PANTHER" id="PTHR24421">
    <property type="entry name" value="NITRATE/NITRITE SENSOR PROTEIN NARX-RELATED"/>
    <property type="match status" value="1"/>
</dbReference>
<dbReference type="CDD" id="cd16917">
    <property type="entry name" value="HATPase_UhpB-NarQ-NarX-like"/>
    <property type="match status" value="1"/>
</dbReference>
<reference evidence="11 12" key="1">
    <citation type="journal article" date="2019" name="Int. J. Syst. Evol. Microbiol.">
        <title>The Global Catalogue of Microorganisms (GCM) 10K type strain sequencing project: providing services to taxonomists for standard genome sequencing and annotation.</title>
        <authorList>
            <consortium name="The Broad Institute Genomics Platform"/>
            <consortium name="The Broad Institute Genome Sequencing Center for Infectious Disease"/>
            <person name="Wu L."/>
            <person name="Ma J."/>
        </authorList>
    </citation>
    <scope>NUCLEOTIDE SEQUENCE [LARGE SCALE GENOMIC DNA]</scope>
    <source>
        <strain evidence="11 12">JCM 4788</strain>
    </source>
</reference>
<dbReference type="EMBL" id="BAAABX010000048">
    <property type="protein sequence ID" value="GAA0418730.1"/>
    <property type="molecule type" value="Genomic_DNA"/>
</dbReference>
<keyword evidence="8 9" id="KW-0472">Membrane</keyword>
<feature type="transmembrane region" description="Helical" evidence="9">
    <location>
        <begin position="221"/>
        <end position="240"/>
    </location>
</feature>
<dbReference type="InterPro" id="IPR050482">
    <property type="entry name" value="Sensor_HK_TwoCompSys"/>
</dbReference>
<feature type="transmembrane region" description="Helical" evidence="9">
    <location>
        <begin position="78"/>
        <end position="102"/>
    </location>
</feature>
<feature type="transmembrane region" description="Helical" evidence="9">
    <location>
        <begin position="193"/>
        <end position="214"/>
    </location>
</feature>
<feature type="transmembrane region" description="Helical" evidence="9">
    <location>
        <begin position="246"/>
        <end position="266"/>
    </location>
</feature>
<dbReference type="Pfam" id="PF07730">
    <property type="entry name" value="HisKA_3"/>
    <property type="match status" value="1"/>
</dbReference>
<comment type="subcellular location">
    <subcellularLocation>
        <location evidence="1">Cell membrane</location>
        <topology evidence="1">Multi-pass membrane protein</topology>
    </subcellularLocation>
</comment>
<evidence type="ECO:0000256" key="7">
    <source>
        <dbReference type="ARBA" id="ARBA00023012"/>
    </source>
</evidence>
<gene>
    <name evidence="11" type="ORF">GCM10010357_45100</name>
</gene>
<dbReference type="Gene3D" id="1.20.5.1930">
    <property type="match status" value="1"/>
</dbReference>
<evidence type="ECO:0000256" key="6">
    <source>
        <dbReference type="ARBA" id="ARBA00022989"/>
    </source>
</evidence>
<evidence type="ECO:0000256" key="8">
    <source>
        <dbReference type="ARBA" id="ARBA00023136"/>
    </source>
</evidence>
<evidence type="ECO:0000256" key="5">
    <source>
        <dbReference type="ARBA" id="ARBA00022777"/>
    </source>
</evidence>
<evidence type="ECO:0000256" key="4">
    <source>
        <dbReference type="ARBA" id="ARBA00022692"/>
    </source>
</evidence>
<evidence type="ECO:0000256" key="2">
    <source>
        <dbReference type="ARBA" id="ARBA00022475"/>
    </source>
</evidence>
<evidence type="ECO:0000313" key="11">
    <source>
        <dbReference type="EMBL" id="GAA0418730.1"/>
    </source>
</evidence>
<dbReference type="Proteomes" id="UP001500879">
    <property type="component" value="Unassembled WGS sequence"/>
</dbReference>
<keyword evidence="6 9" id="KW-1133">Transmembrane helix</keyword>
<dbReference type="SUPFAM" id="SSF55874">
    <property type="entry name" value="ATPase domain of HSP90 chaperone/DNA topoisomerase II/histidine kinase"/>
    <property type="match status" value="1"/>
</dbReference>